<dbReference type="OMA" id="WTSSDWY"/>
<gene>
    <name evidence="4" type="primary">LOC115532261</name>
</gene>
<evidence type="ECO:0000259" key="3">
    <source>
        <dbReference type="Pfam" id="PF24536"/>
    </source>
</evidence>
<keyword evidence="2" id="KW-1133">Transmembrane helix</keyword>
<dbReference type="InterPro" id="IPR014756">
    <property type="entry name" value="Ig_E-set"/>
</dbReference>
<dbReference type="OrthoDB" id="5950832at2759"/>
<dbReference type="Pfam" id="PF06312">
    <property type="entry name" value="Neurexophilin"/>
    <property type="match status" value="1"/>
</dbReference>
<proteinExistence type="inferred from homology"/>
<keyword evidence="2" id="KW-0472">Membrane</keyword>
<feature type="domain" description="NXPE C-terminal" evidence="3">
    <location>
        <begin position="358"/>
        <end position="579"/>
    </location>
</feature>
<evidence type="ECO:0000313" key="5">
    <source>
        <dbReference type="Proteomes" id="UP000694546"/>
    </source>
</evidence>
<dbReference type="PANTHER" id="PTHR16165:SF9">
    <property type="entry name" value="NXPE FAMILY MEMBER 3"/>
    <property type="match status" value="1"/>
</dbReference>
<dbReference type="InterPro" id="IPR026845">
    <property type="entry name" value="NXPH/NXPE"/>
</dbReference>
<keyword evidence="5" id="KW-1185">Reference proteome</keyword>
<protein>
    <submittedName>
        <fullName evidence="4">NXPE family member 3-like</fullName>
    </submittedName>
</protein>
<dbReference type="GeneID" id="115532261"/>
<evidence type="ECO:0000256" key="2">
    <source>
        <dbReference type="SAM" id="Phobius"/>
    </source>
</evidence>
<reference evidence="4" key="2">
    <citation type="submission" date="2025-09" db="UniProtKB">
        <authorList>
            <consortium name="Ensembl"/>
        </authorList>
    </citation>
    <scope>IDENTIFICATION</scope>
</reference>
<dbReference type="Ensembl" id="ENSGMOT00000059548.1">
    <property type="protein sequence ID" value="ENSGMOP00000063140.1"/>
    <property type="gene ID" value="ENSGMOG00000022866.1"/>
</dbReference>
<dbReference type="SUPFAM" id="SSF81296">
    <property type="entry name" value="E set domains"/>
    <property type="match status" value="1"/>
</dbReference>
<dbReference type="Pfam" id="PF24536">
    <property type="entry name" value="NXPE4_C"/>
    <property type="match status" value="1"/>
</dbReference>
<dbReference type="InterPro" id="IPR057106">
    <property type="entry name" value="NXPE4_C"/>
</dbReference>
<sequence length="585" mass="66009">MTEEHKAAANPGQPKGVPVYQRLSRCALIFLLLALSGIIFLRRNIITLENLSYHTASMLFQPQNSSHPAIAQKGPLPPYNNHTICSHLEPTPDEALEDRALLDAIVWPKPPAPTSLNQTSDPVHSLFAILPSKGGRERRVGDQLEALVQMQDFLGRPKHYGGDFLVARLYSPELGAGVAGTVVDHLNGSYSALFPLLWEGPAQVTITMVHSSEAVAVLQRLREQRPDRFFFQSLFRSGERSETTVCNMCLPHNRPQEPLCNYTDLHTGEPWYCLKPKRLSCDTRINHFKGGYKKDLVTNKEALLFQSRVNIKVVIHASGPDRIDVLPRKIDNPELENRSIKPGPVKYNPSGYYYKGSWRSFDGTPVRQFDAKSITQCLTGKMINMYGDSTMRQWFEYLRAFVPEFNLRSPAQVGPFMAVDCKHNILLKYRCHGPPLGFSTVSASELRYVANELDRLPGGPNTVVALSLWAHFSPFPVEVYIRRMRHIRRALERLLARGPGTLVVIRLANLRALDKEMSLNHSDWFSLQLNRVLRNMFMGLAVVFVDAWEMTLAHNSAHNIHPPPDIIKNMISLILTQVCPAKKKS</sequence>
<dbReference type="GO" id="GO:0007399">
    <property type="term" value="P:nervous system development"/>
    <property type="evidence" value="ECO:0007669"/>
    <property type="project" value="UniProtKB-ARBA"/>
</dbReference>
<dbReference type="AlphaFoldDB" id="A0A8C5FUZ1"/>
<keyword evidence="2" id="KW-0812">Transmembrane</keyword>
<dbReference type="Proteomes" id="UP000694546">
    <property type="component" value="Chromosome 19"/>
</dbReference>
<dbReference type="RefSeq" id="XP_030197781.1">
    <property type="nucleotide sequence ID" value="XM_030341921.1"/>
</dbReference>
<evidence type="ECO:0000256" key="1">
    <source>
        <dbReference type="ARBA" id="ARBA00005431"/>
    </source>
</evidence>
<feature type="transmembrane region" description="Helical" evidence="2">
    <location>
        <begin position="22"/>
        <end position="41"/>
    </location>
</feature>
<dbReference type="GeneTree" id="ENSGT00950000182866"/>
<evidence type="ECO:0000313" key="4">
    <source>
        <dbReference type="Ensembl" id="ENSGMOP00000063140.1"/>
    </source>
</evidence>
<name>A0A8C5FUZ1_GADMO</name>
<dbReference type="PANTHER" id="PTHR16165">
    <property type="entry name" value="NXPE FAMILY MEMBER"/>
    <property type="match status" value="1"/>
</dbReference>
<accession>A0A8C5FUZ1</accession>
<organism evidence="4 5">
    <name type="scientific">Gadus morhua</name>
    <name type="common">Atlantic cod</name>
    <dbReference type="NCBI Taxonomy" id="8049"/>
    <lineage>
        <taxon>Eukaryota</taxon>
        <taxon>Metazoa</taxon>
        <taxon>Chordata</taxon>
        <taxon>Craniata</taxon>
        <taxon>Vertebrata</taxon>
        <taxon>Euteleostomi</taxon>
        <taxon>Actinopterygii</taxon>
        <taxon>Neopterygii</taxon>
        <taxon>Teleostei</taxon>
        <taxon>Neoteleostei</taxon>
        <taxon>Acanthomorphata</taxon>
        <taxon>Zeiogadaria</taxon>
        <taxon>Gadariae</taxon>
        <taxon>Gadiformes</taxon>
        <taxon>Gadoidei</taxon>
        <taxon>Gadidae</taxon>
        <taxon>Gadus</taxon>
    </lineage>
</organism>
<reference evidence="4" key="1">
    <citation type="submission" date="2025-08" db="UniProtKB">
        <authorList>
            <consortium name="Ensembl"/>
        </authorList>
    </citation>
    <scope>IDENTIFICATION</scope>
</reference>
<comment type="similarity">
    <text evidence="1">Belongs to the NXPE family.</text>
</comment>